<dbReference type="CDD" id="cd00085">
    <property type="entry name" value="HNHc"/>
    <property type="match status" value="1"/>
</dbReference>
<evidence type="ECO:0000313" key="3">
    <source>
        <dbReference type="Proteomes" id="UP000010474"/>
    </source>
</evidence>
<dbReference type="GO" id="GO:0008270">
    <property type="term" value="F:zinc ion binding"/>
    <property type="evidence" value="ECO:0007669"/>
    <property type="project" value="InterPro"/>
</dbReference>
<feature type="domain" description="HNH" evidence="1">
    <location>
        <begin position="31"/>
        <end position="76"/>
    </location>
</feature>
<dbReference type="AlphaFoldDB" id="K9ZML6"/>
<dbReference type="Proteomes" id="UP000010474">
    <property type="component" value="Chromosome"/>
</dbReference>
<dbReference type="GO" id="GO:0004519">
    <property type="term" value="F:endonuclease activity"/>
    <property type="evidence" value="ECO:0007669"/>
    <property type="project" value="InterPro"/>
</dbReference>
<dbReference type="OrthoDB" id="9816185at2"/>
<proteinExistence type="predicted"/>
<dbReference type="STRING" id="272123.Anacy_5111"/>
<protein>
    <recommendedName>
        <fullName evidence="1">HNH domain-containing protein</fullName>
    </recommendedName>
</protein>
<dbReference type="PATRIC" id="fig|272123.3.peg.5545"/>
<dbReference type="KEGG" id="acy:Anacy_5111"/>
<evidence type="ECO:0000313" key="2">
    <source>
        <dbReference type="EMBL" id="AFZ60446.1"/>
    </source>
</evidence>
<organism evidence="2 3">
    <name type="scientific">Anabaena cylindrica (strain ATCC 27899 / PCC 7122)</name>
    <dbReference type="NCBI Taxonomy" id="272123"/>
    <lineage>
        <taxon>Bacteria</taxon>
        <taxon>Bacillati</taxon>
        <taxon>Cyanobacteriota</taxon>
        <taxon>Cyanophyceae</taxon>
        <taxon>Nostocales</taxon>
        <taxon>Nostocaceae</taxon>
        <taxon>Anabaena</taxon>
    </lineage>
</organism>
<dbReference type="HOGENOM" id="CLU_1218163_0_0_3"/>
<dbReference type="InterPro" id="IPR002711">
    <property type="entry name" value="HNH"/>
</dbReference>
<sequence length="248" mass="28815">MRPVIRGKNTKVFKDYKNARGDLINQLGEYCSYCEMRIGSSIAVEHILPKAKEQFPDEETNWENLCLACNNCNSTKKGAMDKRWNSSWKHLHITSAKIAARSEFYWIDQDNTFRCVEYSQGGLVTINPSLGIEEQKVAQATIEMVGLDKTPKPDMQMKDRRWINRKDAWDTAEKYLKILRQYNDKESLKQMQDIIVSHAVDKGFFSVWMTVFKDDPEMLKRFIFAFPGTAIDCFDQEGKAIHRPKARI</sequence>
<dbReference type="eggNOG" id="COG1403">
    <property type="taxonomic scope" value="Bacteria"/>
</dbReference>
<accession>K9ZML6</accession>
<dbReference type="EMBL" id="CP003659">
    <property type="protein sequence ID" value="AFZ60446.1"/>
    <property type="molecule type" value="Genomic_DNA"/>
</dbReference>
<reference evidence="3" key="1">
    <citation type="journal article" date="2013" name="Proc. Natl. Acad. Sci. U.S.A.">
        <title>Improving the coverage of the cyanobacterial phylum using diversity-driven genome sequencing.</title>
        <authorList>
            <person name="Shih P.M."/>
            <person name="Wu D."/>
            <person name="Latifi A."/>
            <person name="Axen S.D."/>
            <person name="Fewer D.P."/>
            <person name="Talla E."/>
            <person name="Calteau A."/>
            <person name="Cai F."/>
            <person name="Tandeau de Marsac N."/>
            <person name="Rippka R."/>
            <person name="Herdman M."/>
            <person name="Sivonen K."/>
            <person name="Coursin T."/>
            <person name="Laurent T."/>
            <person name="Goodwin L."/>
            <person name="Nolan M."/>
            <person name="Davenport K.W."/>
            <person name="Han C.S."/>
            <person name="Rubin E.M."/>
            <person name="Eisen J.A."/>
            <person name="Woyke T."/>
            <person name="Gugger M."/>
            <person name="Kerfeld C.A."/>
        </authorList>
    </citation>
    <scope>NUCLEOTIDE SEQUENCE [LARGE SCALE GENOMIC DNA]</scope>
    <source>
        <strain evidence="3">ATCC 27899 / PCC 7122</strain>
    </source>
</reference>
<name>K9ZML6_ANACC</name>
<keyword evidence="3" id="KW-1185">Reference proteome</keyword>
<gene>
    <name evidence="2" type="ordered locus">Anacy_5111</name>
</gene>
<dbReference type="InterPro" id="IPR003615">
    <property type="entry name" value="HNH_nuc"/>
</dbReference>
<dbReference type="Pfam" id="PF01844">
    <property type="entry name" value="HNH"/>
    <property type="match status" value="1"/>
</dbReference>
<dbReference type="GO" id="GO:0003676">
    <property type="term" value="F:nucleic acid binding"/>
    <property type="evidence" value="ECO:0007669"/>
    <property type="project" value="InterPro"/>
</dbReference>
<dbReference type="RefSeq" id="WP_015217062.1">
    <property type="nucleotide sequence ID" value="NC_019771.1"/>
</dbReference>
<evidence type="ECO:0000259" key="1">
    <source>
        <dbReference type="Pfam" id="PF01844"/>
    </source>
</evidence>
<dbReference type="Gene3D" id="1.10.30.50">
    <property type="match status" value="1"/>
</dbReference>